<protein>
    <submittedName>
        <fullName evidence="3">Flavoprotein</fullName>
    </submittedName>
</protein>
<dbReference type="GO" id="GO:0010181">
    <property type="term" value="F:FMN binding"/>
    <property type="evidence" value="ECO:0007669"/>
    <property type="project" value="TreeGrafter"/>
</dbReference>
<reference evidence="4" key="1">
    <citation type="journal article" date="2013" name="BMC Microbiol.">
        <title>Taxonomy and evolution of bacteriochlorophyll a-containing members of the OM60/NOR5 clade of marine gammaproteobacteria: description of Luminiphilus syltensis gen. nov., sp. nov., reclassification of Haliea rubra as Pseudohaliea rubra gen. nov., comb. nov., and emendation of Chromatocurvus halotolerans.</title>
        <authorList>
            <person name="Spring S."/>
            <person name="Riedel T."/>
            <person name="Sproer C."/>
            <person name="Yan S."/>
            <person name="Harder J."/>
            <person name="Fuchs B.M."/>
        </authorList>
    </citation>
    <scope>NUCLEOTIDE SEQUENCE [LARGE SCALE GENOMIC DNA]</scope>
    <source>
        <strain evidence="4">NOR51-B</strain>
    </source>
</reference>
<dbReference type="GO" id="GO:0016491">
    <property type="term" value="F:oxidoreductase activity"/>
    <property type="evidence" value="ECO:0007669"/>
    <property type="project" value="InterPro"/>
</dbReference>
<dbReference type="InterPro" id="IPR050712">
    <property type="entry name" value="NAD(P)H-dep_reductase"/>
</dbReference>
<evidence type="ECO:0000313" key="3">
    <source>
        <dbReference type="EMBL" id="EED35940.1"/>
    </source>
</evidence>
<dbReference type="PANTHER" id="PTHR30543">
    <property type="entry name" value="CHROMATE REDUCTASE"/>
    <property type="match status" value="1"/>
</dbReference>
<dbReference type="RefSeq" id="WP_009020685.1">
    <property type="nucleotide sequence ID" value="NZ_DS999411.1"/>
</dbReference>
<dbReference type="Gene3D" id="3.40.50.360">
    <property type="match status" value="1"/>
</dbReference>
<sequence length="204" mass="22381">MLNIGIIAGSHRPKSESGKVGRFLAGKLERSGQASTWIKDLGREPLPIWDESVFSKSGHWAGLNGLSDQLRASDAFIIVTPEWHGMVPSGLKNFLLLWAADGELAHKPALLCSVSASGGGANPIAELRMSSYKNNRLCYLPEHLIVRNVQSVFNEDAADNDEKAHRYIEARSDYCIDLLLEYANAFRGIRSSGKTSLEAYPHGM</sequence>
<organism evidence="3 4">
    <name type="scientific">Luminiphilus syltensis NOR5-1B</name>
    <dbReference type="NCBI Taxonomy" id="565045"/>
    <lineage>
        <taxon>Bacteria</taxon>
        <taxon>Pseudomonadati</taxon>
        <taxon>Pseudomonadota</taxon>
        <taxon>Gammaproteobacteria</taxon>
        <taxon>Cellvibrionales</taxon>
        <taxon>Halieaceae</taxon>
        <taxon>Luminiphilus</taxon>
    </lineage>
</organism>
<keyword evidence="1" id="KW-0288">FMN</keyword>
<keyword evidence="4" id="KW-1185">Reference proteome</keyword>
<proteinExistence type="predicted"/>
<dbReference type="OrthoDB" id="5563352at2"/>
<name>B8KQE8_9GAMM</name>
<dbReference type="EMBL" id="DS999411">
    <property type="protein sequence ID" value="EED35940.1"/>
    <property type="molecule type" value="Genomic_DNA"/>
</dbReference>
<keyword evidence="1" id="KW-0285">Flavoprotein</keyword>
<feature type="domain" description="NADPH-dependent FMN reductase-like" evidence="2">
    <location>
        <begin position="3"/>
        <end position="146"/>
    </location>
</feature>
<dbReference type="Pfam" id="PF03358">
    <property type="entry name" value="FMN_red"/>
    <property type="match status" value="1"/>
</dbReference>
<dbReference type="PANTHER" id="PTHR30543:SF31">
    <property type="entry name" value="NADPH-DEPENDENT AZOREDUCTASE AZR"/>
    <property type="match status" value="1"/>
</dbReference>
<dbReference type="AlphaFoldDB" id="B8KQE8"/>
<dbReference type="eggNOG" id="COG0431">
    <property type="taxonomic scope" value="Bacteria"/>
</dbReference>
<dbReference type="Proteomes" id="UP000004699">
    <property type="component" value="Unassembled WGS sequence"/>
</dbReference>
<dbReference type="InterPro" id="IPR005025">
    <property type="entry name" value="FMN_Rdtase-like_dom"/>
</dbReference>
<dbReference type="HOGENOM" id="CLU_055322_1_0_6"/>
<gene>
    <name evidence="3" type="ORF">NOR51B_1888</name>
</gene>
<evidence type="ECO:0000313" key="4">
    <source>
        <dbReference type="Proteomes" id="UP000004699"/>
    </source>
</evidence>
<evidence type="ECO:0000256" key="1">
    <source>
        <dbReference type="ARBA" id="ARBA00022643"/>
    </source>
</evidence>
<accession>B8KQE8</accession>
<dbReference type="GO" id="GO:0005829">
    <property type="term" value="C:cytosol"/>
    <property type="evidence" value="ECO:0007669"/>
    <property type="project" value="TreeGrafter"/>
</dbReference>
<dbReference type="STRING" id="565045.NOR51B_1888"/>
<evidence type="ECO:0000259" key="2">
    <source>
        <dbReference type="Pfam" id="PF03358"/>
    </source>
</evidence>
<dbReference type="InterPro" id="IPR029039">
    <property type="entry name" value="Flavoprotein-like_sf"/>
</dbReference>
<dbReference type="SUPFAM" id="SSF52218">
    <property type="entry name" value="Flavoproteins"/>
    <property type="match status" value="1"/>
</dbReference>